<evidence type="ECO:0000256" key="1">
    <source>
        <dbReference type="SAM" id="SignalP"/>
    </source>
</evidence>
<proteinExistence type="predicted"/>
<evidence type="ECO:0000313" key="3">
    <source>
        <dbReference type="Proteomes" id="UP000823616"/>
    </source>
</evidence>
<reference evidence="2" key="1">
    <citation type="submission" date="2020-10" db="EMBL/GenBank/DDBJ databases">
        <authorList>
            <person name="Gilroy R."/>
        </authorList>
    </citation>
    <scope>NUCLEOTIDE SEQUENCE</scope>
    <source>
        <strain evidence="2">B3-4054</strain>
    </source>
</reference>
<dbReference type="Proteomes" id="UP000823616">
    <property type="component" value="Unassembled WGS sequence"/>
</dbReference>
<dbReference type="EMBL" id="JADIMS010000147">
    <property type="protein sequence ID" value="MBO8451011.1"/>
    <property type="molecule type" value="Genomic_DNA"/>
</dbReference>
<evidence type="ECO:0000313" key="2">
    <source>
        <dbReference type="EMBL" id="MBO8451011.1"/>
    </source>
</evidence>
<protein>
    <submittedName>
        <fullName evidence="2">Uncharacterized protein</fullName>
    </submittedName>
</protein>
<keyword evidence="1" id="KW-0732">Signal</keyword>
<gene>
    <name evidence="2" type="ORF">IAA96_07905</name>
</gene>
<dbReference type="AlphaFoldDB" id="A0A9D9EMV3"/>
<reference evidence="2" key="2">
    <citation type="journal article" date="2021" name="PeerJ">
        <title>Extensive microbial diversity within the chicken gut microbiome revealed by metagenomics and culture.</title>
        <authorList>
            <person name="Gilroy R."/>
            <person name="Ravi A."/>
            <person name="Getino M."/>
            <person name="Pursley I."/>
            <person name="Horton D.L."/>
            <person name="Alikhan N.F."/>
            <person name="Baker D."/>
            <person name="Gharbi K."/>
            <person name="Hall N."/>
            <person name="Watson M."/>
            <person name="Adriaenssens E.M."/>
            <person name="Foster-Nyarko E."/>
            <person name="Jarju S."/>
            <person name="Secka A."/>
            <person name="Antonio M."/>
            <person name="Oren A."/>
            <person name="Chaudhuri R.R."/>
            <person name="La Ragione R."/>
            <person name="Hildebrand F."/>
            <person name="Pallen M.J."/>
        </authorList>
    </citation>
    <scope>NUCLEOTIDE SEQUENCE</scope>
    <source>
        <strain evidence="2">B3-4054</strain>
    </source>
</reference>
<feature type="chain" id="PRO_5039264717" evidence="1">
    <location>
        <begin position="22"/>
        <end position="324"/>
    </location>
</feature>
<dbReference type="Gene3D" id="2.180.10.10">
    <property type="entry name" value="RHS repeat-associated core"/>
    <property type="match status" value="1"/>
</dbReference>
<organism evidence="2 3">
    <name type="scientific">Candidatus Avitreponema avistercoris</name>
    <dbReference type="NCBI Taxonomy" id="2840705"/>
    <lineage>
        <taxon>Bacteria</taxon>
        <taxon>Pseudomonadati</taxon>
        <taxon>Spirochaetota</taxon>
        <taxon>Spirochaetia</taxon>
        <taxon>Spirochaetales</taxon>
        <taxon>Candidatus Avitreponema</taxon>
    </lineage>
</organism>
<sequence length="324" mass="35959">MLQKPAFFFLWLCLFPSFFSAQSLGSFFSVAEEDAAFVDDSGNPSCRKMPDSHGHSGTPLRVTEYKGPSFDSLVPVKTRTYREGKPEAEQVFGADGAVVSALQYVYNDAGLLAEIRGADAAGVLKWAYRFVYDEQSRLEQEISVSVADGQESVESSILSFYDSSSRLVKRETFSAEGAVTLRETFIYNENGKLAEKNSYYGDETLLKRTVYEYAVPEEETARASSAPSGAVYRIRHYDSNGLYETVALEYQDGRVSSVFRYGADGVLKDRETRVYAEGKPLRMLTVNADGNVASGSFCLYDWMGNPVLERDSAGITVWEFAYPG</sequence>
<accession>A0A9D9EMV3</accession>
<name>A0A9D9EMV3_9SPIR</name>
<feature type="signal peptide" evidence="1">
    <location>
        <begin position="1"/>
        <end position="21"/>
    </location>
</feature>
<comment type="caution">
    <text evidence="2">The sequence shown here is derived from an EMBL/GenBank/DDBJ whole genome shotgun (WGS) entry which is preliminary data.</text>
</comment>